<evidence type="ECO:0000313" key="2">
    <source>
        <dbReference type="Proteomes" id="UP000230233"/>
    </source>
</evidence>
<comment type="caution">
    <text evidence="1">The sequence shown here is derived from an EMBL/GenBank/DDBJ whole genome shotgun (WGS) entry which is preliminary data.</text>
</comment>
<sequence>MWFDGVIPENETLEQWIQQRKTFRLKDDHHVYSLVRGSGKDQVAAFDCQVTNNWTKMVHTVVIVMKFLKKRLQKRDEPLETKIHRWAKFTTSNEISTDEFQTAKDILIRDQQKLITPQQIKNWSDLRPTKDEKGIIVCVGPMETAELDQETKYPALIQPNSALAKLIILLYTVN</sequence>
<dbReference type="Proteomes" id="UP000230233">
    <property type="component" value="Unassembled WGS sequence"/>
</dbReference>
<evidence type="ECO:0000313" key="1">
    <source>
        <dbReference type="EMBL" id="PIC12744.1"/>
    </source>
</evidence>
<name>A0A2G5SCF7_9PELO</name>
<dbReference type="STRING" id="1611254.A0A2G5SCF7"/>
<dbReference type="AlphaFoldDB" id="A0A2G5SCF7"/>
<organism evidence="1 2">
    <name type="scientific">Caenorhabditis nigoni</name>
    <dbReference type="NCBI Taxonomy" id="1611254"/>
    <lineage>
        <taxon>Eukaryota</taxon>
        <taxon>Metazoa</taxon>
        <taxon>Ecdysozoa</taxon>
        <taxon>Nematoda</taxon>
        <taxon>Chromadorea</taxon>
        <taxon>Rhabditida</taxon>
        <taxon>Rhabditina</taxon>
        <taxon>Rhabditomorpha</taxon>
        <taxon>Rhabditoidea</taxon>
        <taxon>Rhabditidae</taxon>
        <taxon>Peloderinae</taxon>
        <taxon>Caenorhabditis</taxon>
    </lineage>
</organism>
<gene>
    <name evidence="1" type="ORF">B9Z55_028252</name>
</gene>
<dbReference type="EMBL" id="PDUG01000019">
    <property type="protein sequence ID" value="PIC12744.1"/>
    <property type="molecule type" value="Genomic_DNA"/>
</dbReference>
<accession>A0A2G5SCF7</accession>
<proteinExistence type="predicted"/>
<keyword evidence="2" id="KW-1185">Reference proteome</keyword>
<reference evidence="2" key="1">
    <citation type="submission" date="2017-10" db="EMBL/GenBank/DDBJ databases">
        <title>Rapid genome shrinkage in a self-fertile nematode reveals novel sperm competition proteins.</title>
        <authorList>
            <person name="Yin D."/>
            <person name="Schwarz E.M."/>
            <person name="Thomas C.G."/>
            <person name="Felde R.L."/>
            <person name="Korf I.F."/>
            <person name="Cutter A.D."/>
            <person name="Schartner C.M."/>
            <person name="Ralston E.J."/>
            <person name="Meyer B.J."/>
            <person name="Haag E.S."/>
        </authorList>
    </citation>
    <scope>NUCLEOTIDE SEQUENCE [LARGE SCALE GENOMIC DNA]</scope>
    <source>
        <strain evidence="2">JU1422</strain>
    </source>
</reference>
<protein>
    <submittedName>
        <fullName evidence="1">Uncharacterized protein</fullName>
    </submittedName>
</protein>